<proteinExistence type="predicted"/>
<evidence type="ECO:0000313" key="3">
    <source>
        <dbReference type="Proteomes" id="UP001059546"/>
    </source>
</evidence>
<dbReference type="EMBL" id="CP119066">
    <property type="protein sequence ID" value="WEL38601.1"/>
    <property type="molecule type" value="Genomic_DNA"/>
</dbReference>
<gene>
    <name evidence="1" type="ORF">GPU96_05g08830</name>
    <name evidence="2" type="ORF">PFJ87_05g00690</name>
</gene>
<name>A0A9Q9CBZ8_ENCHE</name>
<dbReference type="EMBL" id="CP075151">
    <property type="protein sequence ID" value="UTX43144.1"/>
    <property type="molecule type" value="Genomic_DNA"/>
</dbReference>
<dbReference type="AlphaFoldDB" id="A0A9Q9CBZ8"/>
<evidence type="ECO:0000313" key="4">
    <source>
        <dbReference type="Proteomes" id="UP001217963"/>
    </source>
</evidence>
<keyword evidence="4" id="KW-1185">Reference proteome</keyword>
<organism evidence="1 3">
    <name type="scientific">Encephalitozoon hellem</name>
    <name type="common">Microsporidian parasite</name>
    <dbReference type="NCBI Taxonomy" id="27973"/>
    <lineage>
        <taxon>Eukaryota</taxon>
        <taxon>Fungi</taxon>
        <taxon>Fungi incertae sedis</taxon>
        <taxon>Microsporidia</taxon>
        <taxon>Unikaryonidae</taxon>
        <taxon>Encephalitozoon</taxon>
    </lineage>
</organism>
<sequence>MNSDVLYEVIKYLDFPVRSRRIQQAHLSTGNSRRMMRLNKDLVEKKLSDRPQIVDLKTSNIYREHGINFRKIHKKLSDVFLRRGTPPFPNVSATLAGTVKIMDFKLRRIMLASRISSRKQMHKAY</sequence>
<dbReference type="Proteomes" id="UP001217963">
    <property type="component" value="Chromosome V"/>
</dbReference>
<evidence type="ECO:0000313" key="1">
    <source>
        <dbReference type="EMBL" id="UTX43144.1"/>
    </source>
</evidence>
<reference evidence="1" key="1">
    <citation type="submission" date="2021-05" db="EMBL/GenBank/DDBJ databases">
        <title>Encephalitozoon hellem ATCC 50604 Complete Genome.</title>
        <authorList>
            <person name="Mascarenhas dos Santos A.C."/>
            <person name="Julian A.T."/>
            <person name="Pombert J.-F."/>
        </authorList>
    </citation>
    <scope>NUCLEOTIDE SEQUENCE</scope>
    <source>
        <strain evidence="1">ATCC 50604</strain>
    </source>
</reference>
<dbReference type="OrthoDB" id="2195211at2759"/>
<protein>
    <submittedName>
        <fullName evidence="1">Uncharacterized protein</fullName>
    </submittedName>
</protein>
<evidence type="ECO:0000313" key="2">
    <source>
        <dbReference type="EMBL" id="WEL38601.1"/>
    </source>
</evidence>
<accession>A0A9Q9CBZ8</accession>
<reference evidence="2 4" key="2">
    <citation type="submission" date="2023-02" db="EMBL/GenBank/DDBJ databases">
        <title>Encephalitozoon hellem ATCC 50451 complete genome.</title>
        <authorList>
            <person name="Mascarenhas dos Santos A.C."/>
            <person name="Julian A.T."/>
            <person name="Pombert J.-F."/>
        </authorList>
    </citation>
    <scope>NUCLEOTIDE SEQUENCE [LARGE SCALE GENOMIC DNA]</scope>
    <source>
        <strain evidence="2 4">ATCC 50451</strain>
    </source>
</reference>
<dbReference type="Proteomes" id="UP001059546">
    <property type="component" value="Chromosome V"/>
</dbReference>